<dbReference type="RefSeq" id="WP_220335198.1">
    <property type="nucleotide sequence ID" value="NZ_JAEUAK010000005.1"/>
</dbReference>
<proteinExistence type="predicted"/>
<dbReference type="Proteomes" id="UP000717752">
    <property type="component" value="Unassembled WGS sequence"/>
</dbReference>
<dbReference type="EMBL" id="JAEUAK010000005">
    <property type="protein sequence ID" value="MBW9053783.1"/>
    <property type="molecule type" value="Genomic_DNA"/>
</dbReference>
<reference evidence="1 2" key="1">
    <citation type="journal article" date="2021" name="MBio">
        <title>Poor Competitiveness of Bradyrhizobium in Pigeon Pea Root Colonization in Indian Soils.</title>
        <authorList>
            <person name="Chalasani D."/>
            <person name="Basu A."/>
            <person name="Pullabhotla S.V.S.R.N."/>
            <person name="Jorrin B."/>
            <person name="Neal A.L."/>
            <person name="Poole P.S."/>
            <person name="Podile A.R."/>
            <person name="Tkacz A."/>
        </authorList>
    </citation>
    <scope>NUCLEOTIDE SEQUENCE [LARGE SCALE GENOMIC DNA]</scope>
    <source>
        <strain evidence="1 2">HU56</strain>
    </source>
</reference>
<evidence type="ECO:0000313" key="1">
    <source>
        <dbReference type="EMBL" id="MBW9053783.1"/>
    </source>
</evidence>
<protein>
    <recommendedName>
        <fullName evidence="3">1,4-alpha-glucan branching enzyme</fullName>
    </recommendedName>
</protein>
<evidence type="ECO:0000313" key="2">
    <source>
        <dbReference type="Proteomes" id="UP000717752"/>
    </source>
</evidence>
<name>A0ABS7GV04_9HYPH</name>
<keyword evidence="2" id="KW-1185">Reference proteome</keyword>
<evidence type="ECO:0008006" key="3">
    <source>
        <dbReference type="Google" id="ProtNLM"/>
    </source>
</evidence>
<organism evidence="1 2">
    <name type="scientific">Rhizobium mesosinicum</name>
    <dbReference type="NCBI Taxonomy" id="335017"/>
    <lineage>
        <taxon>Bacteria</taxon>
        <taxon>Pseudomonadati</taxon>
        <taxon>Pseudomonadota</taxon>
        <taxon>Alphaproteobacteria</taxon>
        <taxon>Hyphomicrobiales</taxon>
        <taxon>Rhizobiaceae</taxon>
        <taxon>Rhizobium/Agrobacterium group</taxon>
        <taxon>Rhizobium</taxon>
    </lineage>
</organism>
<comment type="caution">
    <text evidence="1">The sequence shown here is derived from an EMBL/GenBank/DDBJ whole genome shotgun (WGS) entry which is preliminary data.</text>
</comment>
<sequence>MGASTITDHDKIREWIEARGGHPARIRSGQVGVDFDGPENPVENISWDEFFRVFDANRDTFLHHHTNATRRH</sequence>
<accession>A0ABS7GV04</accession>
<gene>
    <name evidence="1" type="ORF">JNB85_15335</name>
</gene>